<feature type="chain" id="PRO_5045905334" description="Phytase-like domain-containing protein" evidence="1">
    <location>
        <begin position="29"/>
        <end position="558"/>
    </location>
</feature>
<evidence type="ECO:0000259" key="2">
    <source>
        <dbReference type="Pfam" id="PF13449"/>
    </source>
</evidence>
<dbReference type="Proteomes" id="UP001501594">
    <property type="component" value="Unassembled WGS sequence"/>
</dbReference>
<evidence type="ECO:0000313" key="3">
    <source>
        <dbReference type="EMBL" id="GAA4265830.1"/>
    </source>
</evidence>
<dbReference type="PANTHER" id="PTHR37957:SF1">
    <property type="entry name" value="PHYTASE-LIKE DOMAIN-CONTAINING PROTEIN"/>
    <property type="match status" value="1"/>
</dbReference>
<gene>
    <name evidence="3" type="ORF">GCM10022256_14420</name>
</gene>
<proteinExistence type="predicted"/>
<dbReference type="Gene3D" id="2.60.40.3440">
    <property type="match status" value="1"/>
</dbReference>
<evidence type="ECO:0000313" key="4">
    <source>
        <dbReference type="Proteomes" id="UP001501594"/>
    </source>
</evidence>
<dbReference type="Pfam" id="PF13449">
    <property type="entry name" value="Phytase-like"/>
    <property type="match status" value="1"/>
</dbReference>
<feature type="signal peptide" evidence="1">
    <location>
        <begin position="1"/>
        <end position="28"/>
    </location>
</feature>
<accession>A0ABP8E0V4</accession>
<keyword evidence="4" id="KW-1185">Reference proteome</keyword>
<keyword evidence="1" id="KW-0732">Signal</keyword>
<dbReference type="EMBL" id="BAABAU010000001">
    <property type="protein sequence ID" value="GAA4265830.1"/>
    <property type="molecule type" value="Genomic_DNA"/>
</dbReference>
<dbReference type="InterPro" id="IPR027372">
    <property type="entry name" value="Phytase-like_dom"/>
</dbReference>
<protein>
    <recommendedName>
        <fullName evidence="2">Phytase-like domain-containing protein</fullName>
    </recommendedName>
</protein>
<feature type="domain" description="Phytase-like" evidence="2">
    <location>
        <begin position="147"/>
        <end position="499"/>
    </location>
</feature>
<dbReference type="NCBIfam" id="TIGR01965">
    <property type="entry name" value="VCBS_repeat"/>
    <property type="match status" value="1"/>
</dbReference>
<dbReference type="InterPro" id="IPR010221">
    <property type="entry name" value="VCBS_dom"/>
</dbReference>
<organism evidence="3 4">
    <name type="scientific">Frondihabitans peucedani</name>
    <dbReference type="NCBI Taxonomy" id="598626"/>
    <lineage>
        <taxon>Bacteria</taxon>
        <taxon>Bacillati</taxon>
        <taxon>Actinomycetota</taxon>
        <taxon>Actinomycetes</taxon>
        <taxon>Micrococcales</taxon>
        <taxon>Microbacteriaceae</taxon>
        <taxon>Frondihabitans</taxon>
    </lineage>
</organism>
<dbReference type="PANTHER" id="PTHR37957">
    <property type="entry name" value="BLR7070 PROTEIN"/>
    <property type="match status" value="1"/>
</dbReference>
<name>A0ABP8E0V4_9MICO</name>
<dbReference type="SUPFAM" id="SSF75011">
    <property type="entry name" value="3-carboxy-cis,cis-mucoante lactonizing enzyme"/>
    <property type="match status" value="1"/>
</dbReference>
<sequence>MKRPKIVATTVVAGSLALTLGTAGAAFAHPASPAGARTEATAASAHRPAVAKDDSYLVTAGRRLSSHGSVLRNDSGSATIVSHTTTAHGTLSLAQDGSFTYQPDAGFTGVDSFDYTTNDAVKLYDTDLKPLATIGGVKITGGAYGSSFTPVPGSKTEFYGLTDRGPNVTAADGTTKIEPLPSFDPAIGKFKLAGTKAVLEKRIPLRAADGHAYNGLVSTEASTGETIEDLDGNVLPKSPYGYDSEGLVALRDGTFWVSDEYGPYITHFDRTGRQIERLSPLDGTLPAELAQRVANKGMEGLTVTPDGKTLVGIMQSALQTPDLAAKPSKVAPVRIVTYDLRTHRTHEYLYLLTDPKTNSGAVSEITALSATRFVVDERDGAFEPNAFKRLYEIDLAGATDVGPSSTVAGARYDASRGGLLVGPSQQSIEAFAGTADTATATTLLGGVEIAPVSKEIDVDLGALLTRLDPTGGFFGHDKVEGVATTDGGTTLVVSNDNDFGIDGVTNTEAPYALHAKTLPDGTQDDGQYLSIDTTRVDDASSTATVSIFVTPRDVHGFH</sequence>
<dbReference type="Pfam" id="PF17963">
    <property type="entry name" value="Big_9"/>
    <property type="match status" value="1"/>
</dbReference>
<comment type="caution">
    <text evidence="3">The sequence shown here is derived from an EMBL/GenBank/DDBJ whole genome shotgun (WGS) entry which is preliminary data.</text>
</comment>
<dbReference type="RefSeq" id="WP_344794531.1">
    <property type="nucleotide sequence ID" value="NZ_BAABAU010000001.1"/>
</dbReference>
<evidence type="ECO:0000256" key="1">
    <source>
        <dbReference type="SAM" id="SignalP"/>
    </source>
</evidence>
<reference evidence="4" key="1">
    <citation type="journal article" date="2019" name="Int. J. Syst. Evol. Microbiol.">
        <title>The Global Catalogue of Microorganisms (GCM) 10K type strain sequencing project: providing services to taxonomists for standard genome sequencing and annotation.</title>
        <authorList>
            <consortium name="The Broad Institute Genomics Platform"/>
            <consortium name="The Broad Institute Genome Sequencing Center for Infectious Disease"/>
            <person name="Wu L."/>
            <person name="Ma J."/>
        </authorList>
    </citation>
    <scope>NUCLEOTIDE SEQUENCE [LARGE SCALE GENOMIC DNA]</scope>
    <source>
        <strain evidence="4">JCM 17442</strain>
    </source>
</reference>